<feature type="signal peptide" evidence="5">
    <location>
        <begin position="1"/>
        <end position="28"/>
    </location>
</feature>
<dbReference type="Pfam" id="PF17188">
    <property type="entry name" value="MucB_RseB_C"/>
    <property type="match status" value="1"/>
</dbReference>
<keyword evidence="9" id="KW-1185">Reference proteome</keyword>
<dbReference type="AlphaFoldDB" id="A0A0G3BUU6"/>
<dbReference type="InterPro" id="IPR038484">
    <property type="entry name" value="MucB/RseB_C_sf"/>
</dbReference>
<dbReference type="EMBL" id="CP011371">
    <property type="protein sequence ID" value="AKJ31161.1"/>
    <property type="molecule type" value="Genomic_DNA"/>
</dbReference>
<dbReference type="STRING" id="413882.AAW51_4470"/>
<dbReference type="Pfam" id="PF03888">
    <property type="entry name" value="MucB_RseB"/>
    <property type="match status" value="1"/>
</dbReference>
<feature type="domain" description="MucB/RseB C-terminal" evidence="7">
    <location>
        <begin position="236"/>
        <end position="339"/>
    </location>
</feature>
<organism evidence="8 9">
    <name type="scientific">Caldimonas brevitalea</name>
    <dbReference type="NCBI Taxonomy" id="413882"/>
    <lineage>
        <taxon>Bacteria</taxon>
        <taxon>Pseudomonadati</taxon>
        <taxon>Pseudomonadota</taxon>
        <taxon>Betaproteobacteria</taxon>
        <taxon>Burkholderiales</taxon>
        <taxon>Sphaerotilaceae</taxon>
        <taxon>Caldimonas</taxon>
    </lineage>
</organism>
<evidence type="ECO:0000256" key="1">
    <source>
        <dbReference type="ARBA" id="ARBA00004418"/>
    </source>
</evidence>
<accession>A0A0G3BUU6</accession>
<evidence type="ECO:0000313" key="9">
    <source>
        <dbReference type="Proteomes" id="UP000035352"/>
    </source>
</evidence>
<comment type="similarity">
    <text evidence="2">Belongs to the RseB family.</text>
</comment>
<dbReference type="InterPro" id="IPR033436">
    <property type="entry name" value="MucB/RseB_C"/>
</dbReference>
<dbReference type="GO" id="GO:0030288">
    <property type="term" value="C:outer membrane-bounded periplasmic space"/>
    <property type="evidence" value="ECO:0007669"/>
    <property type="project" value="TreeGrafter"/>
</dbReference>
<dbReference type="RefSeq" id="WP_238947671.1">
    <property type="nucleotide sequence ID" value="NZ_CP011371.1"/>
</dbReference>
<dbReference type="GO" id="GO:0045152">
    <property type="term" value="F:antisigma factor binding"/>
    <property type="evidence" value="ECO:0007669"/>
    <property type="project" value="TreeGrafter"/>
</dbReference>
<keyword evidence="3 5" id="KW-0732">Signal</keyword>
<gene>
    <name evidence="8" type="primary">rseB</name>
    <name evidence="8" type="ORF">AAW51_4470</name>
</gene>
<dbReference type="PANTHER" id="PTHR38782">
    <property type="match status" value="1"/>
</dbReference>
<evidence type="ECO:0000313" key="8">
    <source>
        <dbReference type="EMBL" id="AKJ31161.1"/>
    </source>
</evidence>
<evidence type="ECO:0000256" key="4">
    <source>
        <dbReference type="ARBA" id="ARBA00022764"/>
    </source>
</evidence>
<dbReference type="GO" id="GO:0032885">
    <property type="term" value="P:regulation of polysaccharide biosynthetic process"/>
    <property type="evidence" value="ECO:0007669"/>
    <property type="project" value="TreeGrafter"/>
</dbReference>
<comment type="subcellular location">
    <subcellularLocation>
        <location evidence="1">Periplasm</location>
    </subcellularLocation>
</comment>
<name>A0A0G3BUU6_9BURK</name>
<dbReference type="PANTHER" id="PTHR38782:SF1">
    <property type="entry name" value="SIGMA-E FACTOR REGULATORY PROTEIN RSEB"/>
    <property type="match status" value="1"/>
</dbReference>
<dbReference type="CDD" id="cd16327">
    <property type="entry name" value="RseB"/>
    <property type="match status" value="1"/>
</dbReference>
<proteinExistence type="inferred from homology"/>
<dbReference type="Proteomes" id="UP000035352">
    <property type="component" value="Chromosome"/>
</dbReference>
<dbReference type="Gene3D" id="3.30.200.100">
    <property type="entry name" value="MucB/RseB, C-terminal domain"/>
    <property type="match status" value="1"/>
</dbReference>
<feature type="chain" id="PRO_5005183684" evidence="5">
    <location>
        <begin position="29"/>
        <end position="343"/>
    </location>
</feature>
<dbReference type="KEGG" id="pbh:AAW51_4470"/>
<evidence type="ECO:0000259" key="7">
    <source>
        <dbReference type="Pfam" id="PF17188"/>
    </source>
</evidence>
<dbReference type="PIRSF" id="PIRSF005427">
    <property type="entry name" value="RseB"/>
    <property type="match status" value="1"/>
</dbReference>
<evidence type="ECO:0000256" key="5">
    <source>
        <dbReference type="SAM" id="SignalP"/>
    </source>
</evidence>
<reference evidence="8 9" key="1">
    <citation type="submission" date="2015-05" db="EMBL/GenBank/DDBJ databases">
        <authorList>
            <person name="Tang B."/>
            <person name="Yu Y."/>
        </authorList>
    </citation>
    <scope>NUCLEOTIDE SEQUENCE [LARGE SCALE GENOMIC DNA]</scope>
    <source>
        <strain evidence="8 9">DSM 7029</strain>
    </source>
</reference>
<feature type="domain" description="MucB/RseB N-terminal" evidence="6">
    <location>
        <begin position="41"/>
        <end position="216"/>
    </location>
</feature>
<dbReference type="InterPro" id="IPR005588">
    <property type="entry name" value="MucB_RseB"/>
</dbReference>
<protein>
    <submittedName>
        <fullName evidence="8">Sigma E regulatory protein, MucB/RseB</fullName>
    </submittedName>
</protein>
<evidence type="ECO:0000259" key="6">
    <source>
        <dbReference type="Pfam" id="PF03888"/>
    </source>
</evidence>
<dbReference type="PATRIC" id="fig|413882.6.peg.4670"/>
<evidence type="ECO:0000256" key="3">
    <source>
        <dbReference type="ARBA" id="ARBA00022729"/>
    </source>
</evidence>
<dbReference type="Gene3D" id="2.50.20.10">
    <property type="entry name" value="Lipoprotein localisation LolA/LolB/LppX"/>
    <property type="match status" value="1"/>
</dbReference>
<sequence length="343" mass="38490">MMGMQARRWFAPWWGLGMMAFISFGALAQAATDAPLDRVEVRNWLLRIHEAAQRRNFQGTFVVSAGGQVASSRIAHFCDGANQFERIESLDGQMRRVYRHNDLVATLWPGPRVAVVEHRETLSTFPALLHTDGDRLSDHYEVHRQGSERVAGHEAEVLLVRPRDHYRYGYRLWSEKQSGLLLRAEVLGRGTEVLESSAFSDVAIGVKSQPETVVQPMKRLEGYRVDRPTLSKTDYEQEGWVYKQKVAGFRHVNCVKRALGASAASAPGGPPPQLLQTIFSDGLAHVSIFVEPYDAGRHGTETLMSMGATQTLTRRHGDWWVTAVGEVPPATLRMFVQGLERKK</sequence>
<keyword evidence="4" id="KW-0574">Periplasm</keyword>
<dbReference type="InterPro" id="IPR033434">
    <property type="entry name" value="MucB/RseB_N"/>
</dbReference>
<evidence type="ECO:0000256" key="2">
    <source>
        <dbReference type="ARBA" id="ARBA00008150"/>
    </source>
</evidence>